<accession>A0A160HWI0</accession>
<reference evidence="1 2" key="1">
    <citation type="journal article" date="2016" name="Infect. Genet. Evol.">
        <title>Circular replication-associated protein encoding DNA viruses identified in the faecal matter of various animals in New Zealand.</title>
        <authorList>
            <person name="Steel O."/>
            <person name="Kraberger S."/>
            <person name="Sikorski A."/>
            <person name="Young L.M."/>
            <person name="Catchpole R.J."/>
            <person name="Stevens A.J."/>
            <person name="Ladley J.J."/>
            <person name="Coray D.S."/>
            <person name="Stainton D."/>
            <person name="Dayaram A."/>
            <person name="Julian L."/>
            <person name="van Bysterveldt K."/>
            <person name="Varsani A."/>
        </authorList>
    </citation>
    <scope>NUCLEOTIDE SEQUENCE [LARGE SCALE GENOMIC DNA]</scope>
</reference>
<keyword evidence="2" id="KW-1185">Reference proteome</keyword>
<name>A0A160HWI0_9VIRU</name>
<dbReference type="GeneID" id="27815412"/>
<dbReference type="KEGG" id="vg:27815412"/>
<dbReference type="EMBL" id="KT862223">
    <property type="protein sequence ID" value="ANC51534.1"/>
    <property type="molecule type" value="Genomic_DNA"/>
</dbReference>
<dbReference type="Proteomes" id="UP000201298">
    <property type="component" value="Segment"/>
</dbReference>
<evidence type="ECO:0000313" key="2">
    <source>
        <dbReference type="Proteomes" id="UP000201298"/>
    </source>
</evidence>
<sequence>MGFITEDAFFPEFLEKTLQEALDKICERYAYGNEVGKDGYEHFQCRIVCSKPTDERALRVFLLSNGIPAHTSPTQVRNFEYVQKEGNLYCSWEAVLKQFPRGTPYMWQLIAFSMWKKQNDREILVITDDKGRHGKSWLRKYMVACHMGTFIPPLEKAEDIMACAMAKPSKGYIIDMPRADGKVRKAMWSAIEQMKDGYLYDKRYSWQEKWIEPPKIMVFCNDFDPLMLSTDRWQSFDITDFPQE</sequence>
<dbReference type="Gene3D" id="3.40.1310.20">
    <property type="match status" value="1"/>
</dbReference>
<organism evidence="1 2">
    <name type="scientific">Bovine faeces associated smacovirus 1</name>
    <dbReference type="NCBI Taxonomy" id="1843749"/>
    <lineage>
        <taxon>Viruses</taxon>
        <taxon>Monodnaviria</taxon>
        <taxon>Shotokuvirae</taxon>
        <taxon>Cressdnaviricota</taxon>
        <taxon>Arfiviricetes</taxon>
        <taxon>Cremevirales</taxon>
        <taxon>Smacoviridae</taxon>
        <taxon>Bonzesmacovirus</taxon>
        <taxon>Bonzesmacovirus bovas1</taxon>
    </lineage>
</organism>
<dbReference type="OrthoDB" id="9195at10239"/>
<dbReference type="RefSeq" id="YP_009252316.1">
    <property type="nucleotide sequence ID" value="NC_030124.1"/>
</dbReference>
<protein>
    <submittedName>
        <fullName evidence="1">Replication associated protein</fullName>
    </submittedName>
</protein>
<evidence type="ECO:0000313" key="1">
    <source>
        <dbReference type="EMBL" id="ANC51534.1"/>
    </source>
</evidence>
<proteinExistence type="predicted"/>